<protein>
    <submittedName>
        <fullName evidence="3">Magnesium transporter</fullName>
    </submittedName>
</protein>
<evidence type="ECO:0000313" key="3">
    <source>
        <dbReference type="EMBL" id="UZJ26019.1"/>
    </source>
</evidence>
<keyword evidence="1" id="KW-0472">Membrane</keyword>
<dbReference type="Pfam" id="PF11181">
    <property type="entry name" value="YflT"/>
    <property type="match status" value="1"/>
</dbReference>
<evidence type="ECO:0000313" key="4">
    <source>
        <dbReference type="Proteomes" id="UP001164965"/>
    </source>
</evidence>
<keyword evidence="1" id="KW-0812">Transmembrane</keyword>
<feature type="transmembrane region" description="Helical" evidence="1">
    <location>
        <begin position="97"/>
        <end position="115"/>
    </location>
</feature>
<evidence type="ECO:0000256" key="1">
    <source>
        <dbReference type="SAM" id="Phobius"/>
    </source>
</evidence>
<dbReference type="RefSeq" id="WP_265384123.1">
    <property type="nucleotide sequence ID" value="NZ_CP110615.1"/>
</dbReference>
<feature type="domain" description="General stress protein 17M-like" evidence="2">
    <location>
        <begin position="21"/>
        <end position="93"/>
    </location>
</feature>
<dbReference type="EMBL" id="CP110615">
    <property type="protein sequence ID" value="UZJ26019.1"/>
    <property type="molecule type" value="Genomic_DNA"/>
</dbReference>
<accession>A0ABY6P2Y6</accession>
<dbReference type="Proteomes" id="UP001164965">
    <property type="component" value="Chromosome"/>
</dbReference>
<proteinExistence type="predicted"/>
<feature type="transmembrane region" description="Helical" evidence="1">
    <location>
        <begin position="69"/>
        <end position="91"/>
    </location>
</feature>
<reference evidence="3" key="1">
    <citation type="submission" date="2022-10" db="EMBL/GenBank/DDBJ databases">
        <title>Rhodococcus sp.75.</title>
        <authorList>
            <person name="Sun M."/>
        </authorList>
    </citation>
    <scope>NUCLEOTIDE SEQUENCE</scope>
    <source>
        <strain evidence="3">75</strain>
    </source>
</reference>
<sequence>MSTRSEMFTAAHAELEYSMSLGVFERYAAAQRAVDHLADEGFPVQNVEIVGTELRSIERVTGRLTRGKIAAAGALSGLWIGLFVGIAFSLFSTQNQLGFLLTTPLLGAVFGLAWSQLGYSTATRHGTRDFSSVNQVVATKYEVRVEHAHAARAREVLAAMPREPAT</sequence>
<keyword evidence="4" id="KW-1185">Reference proteome</keyword>
<organism evidence="3 4">
    <name type="scientific">Rhodococcus antarcticus</name>
    <dbReference type="NCBI Taxonomy" id="2987751"/>
    <lineage>
        <taxon>Bacteria</taxon>
        <taxon>Bacillati</taxon>
        <taxon>Actinomycetota</taxon>
        <taxon>Actinomycetes</taxon>
        <taxon>Mycobacteriales</taxon>
        <taxon>Nocardiaceae</taxon>
        <taxon>Rhodococcus</taxon>
    </lineage>
</organism>
<keyword evidence="1" id="KW-1133">Transmembrane helix</keyword>
<evidence type="ECO:0000259" key="2">
    <source>
        <dbReference type="Pfam" id="PF11181"/>
    </source>
</evidence>
<dbReference type="InterPro" id="IPR025889">
    <property type="entry name" value="GSP17M-like_dom"/>
</dbReference>
<gene>
    <name evidence="3" type="ORF">RHODO2019_06190</name>
</gene>
<name>A0ABY6P2Y6_9NOCA</name>